<evidence type="ECO:0000256" key="13">
    <source>
        <dbReference type="PIRNR" id="PIRNR001365"/>
    </source>
</evidence>
<proteinExistence type="inferred from homology"/>
<evidence type="ECO:0000256" key="9">
    <source>
        <dbReference type="ARBA" id="ARBA00023239"/>
    </source>
</evidence>
<evidence type="ECO:0000256" key="12">
    <source>
        <dbReference type="HAMAP-Rule" id="MF_00418"/>
    </source>
</evidence>
<dbReference type="GO" id="GO:0005829">
    <property type="term" value="C:cytosol"/>
    <property type="evidence" value="ECO:0007669"/>
    <property type="project" value="TreeGrafter"/>
</dbReference>
<dbReference type="UniPathway" id="UPA00034">
    <property type="reaction ID" value="UER00017"/>
</dbReference>
<dbReference type="InterPro" id="IPR020625">
    <property type="entry name" value="Schiff_base-form_aldolases_AS"/>
</dbReference>
<comment type="similarity">
    <text evidence="3 12 13">Belongs to the DapA family.</text>
</comment>
<dbReference type="KEGG" id="xtw:AB672_09775"/>
<evidence type="ECO:0000256" key="4">
    <source>
        <dbReference type="ARBA" id="ARBA00012086"/>
    </source>
</evidence>
<feature type="binding site" evidence="12 15">
    <location>
        <position position="46"/>
    </location>
    <ligand>
        <name>pyruvate</name>
        <dbReference type="ChEBI" id="CHEBI:15361"/>
    </ligand>
</feature>
<evidence type="ECO:0000256" key="8">
    <source>
        <dbReference type="ARBA" id="ARBA00023154"/>
    </source>
</evidence>
<keyword evidence="6 12" id="KW-0028">Amino-acid biosynthesis</keyword>
<evidence type="ECO:0000256" key="6">
    <source>
        <dbReference type="ARBA" id="ARBA00022605"/>
    </source>
</evidence>
<feature type="active site" description="Schiff-base intermediate with substrate" evidence="12 14">
    <location>
        <position position="162"/>
    </location>
</feature>
<dbReference type="OrthoDB" id="9782828at2"/>
<evidence type="ECO:0000313" key="19">
    <source>
        <dbReference type="Proteomes" id="UP001430701"/>
    </source>
</evidence>
<dbReference type="EMBL" id="JAJPPU010000001">
    <property type="protein sequence ID" value="MCD8472558.1"/>
    <property type="molecule type" value="Genomic_DNA"/>
</dbReference>
<comment type="pathway">
    <text evidence="2 12">Amino-acid biosynthesis; L-lysine biosynthesis via DAP pathway; (S)-tetrahydrodipicolinate from L-aspartate: step 3/4.</text>
</comment>
<dbReference type="HAMAP" id="MF_00418">
    <property type="entry name" value="DapA"/>
    <property type="match status" value="1"/>
</dbReference>
<feature type="site" description="Part of a proton relay during catalysis" evidence="12">
    <location>
        <position position="108"/>
    </location>
</feature>
<reference evidence="17" key="2">
    <citation type="submission" date="2021-11" db="EMBL/GenBank/DDBJ databases">
        <title>Genome sequence of Xylella taiwanensis PLS432.</title>
        <authorList>
            <person name="Weng L.-W."/>
            <person name="Su C.-C."/>
            <person name="Tsai C.-W."/>
            <person name="Kuo C.-H."/>
        </authorList>
    </citation>
    <scope>NUCLEOTIDE SEQUENCE</scope>
    <source>
        <strain evidence="17">PLS432</strain>
    </source>
</reference>
<comment type="catalytic activity">
    <reaction evidence="11 12">
        <text>L-aspartate 4-semialdehyde + pyruvate = (2S,4S)-4-hydroxy-2,3,4,5-tetrahydrodipicolinate + H2O + H(+)</text>
        <dbReference type="Rhea" id="RHEA:34171"/>
        <dbReference type="ChEBI" id="CHEBI:15361"/>
        <dbReference type="ChEBI" id="CHEBI:15377"/>
        <dbReference type="ChEBI" id="CHEBI:15378"/>
        <dbReference type="ChEBI" id="CHEBI:67139"/>
        <dbReference type="ChEBI" id="CHEBI:537519"/>
        <dbReference type="EC" id="4.3.3.7"/>
    </reaction>
</comment>
<dbReference type="Proteomes" id="UP001430701">
    <property type="component" value="Unassembled WGS sequence"/>
</dbReference>
<dbReference type="eggNOG" id="COG0329">
    <property type="taxonomic scope" value="Bacteria"/>
</dbReference>
<dbReference type="PATRIC" id="fig|1444770.3.peg.743"/>
<keyword evidence="10 12" id="KW-0704">Schiff base</keyword>
<dbReference type="PIRSF" id="PIRSF001365">
    <property type="entry name" value="DHDPS"/>
    <property type="match status" value="1"/>
</dbReference>
<dbReference type="PROSITE" id="PS00665">
    <property type="entry name" value="DHDPS_1"/>
    <property type="match status" value="1"/>
</dbReference>
<dbReference type="RefSeq" id="WP_038270504.1">
    <property type="nucleotide sequence ID" value="NZ_CP053627.1"/>
</dbReference>
<evidence type="ECO:0000256" key="3">
    <source>
        <dbReference type="ARBA" id="ARBA00007592"/>
    </source>
</evidence>
<evidence type="ECO:0000313" key="16">
    <source>
        <dbReference type="EMBL" id="EWS78849.1"/>
    </source>
</evidence>
<evidence type="ECO:0000256" key="7">
    <source>
        <dbReference type="ARBA" id="ARBA00022915"/>
    </source>
</evidence>
<comment type="function">
    <text evidence="1 12">Catalyzes the condensation of (S)-aspartate-beta-semialdehyde [(S)-ASA] and pyruvate to 4-hydroxy-tetrahydrodipicolinate (HTPA).</text>
</comment>
<organism evidence="16 18">
    <name type="scientific">Xylella taiwanensis</name>
    <dbReference type="NCBI Taxonomy" id="1444770"/>
    <lineage>
        <taxon>Bacteria</taxon>
        <taxon>Pseudomonadati</taxon>
        <taxon>Pseudomonadota</taxon>
        <taxon>Gammaproteobacteria</taxon>
        <taxon>Lysobacterales</taxon>
        <taxon>Lysobacteraceae</taxon>
        <taxon>Xylella</taxon>
    </lineage>
</organism>
<gene>
    <name evidence="12 17" type="primary">dapA</name>
    <name evidence="16" type="ORF">AF72_03050</name>
    <name evidence="17" type="ORF">LPH55_03485</name>
</gene>
<dbReference type="AlphaFoldDB" id="Z9JKX2"/>
<evidence type="ECO:0000256" key="14">
    <source>
        <dbReference type="PIRSR" id="PIRSR001365-1"/>
    </source>
</evidence>
<keyword evidence="5 12" id="KW-0963">Cytoplasm</keyword>
<evidence type="ECO:0000313" key="17">
    <source>
        <dbReference type="EMBL" id="MCD8472558.1"/>
    </source>
</evidence>
<keyword evidence="7 12" id="KW-0220">Diaminopimelate biosynthesis</keyword>
<feature type="site" description="Part of a proton relay during catalysis" evidence="12">
    <location>
        <position position="45"/>
    </location>
</feature>
<dbReference type="SUPFAM" id="SSF51569">
    <property type="entry name" value="Aldolase"/>
    <property type="match status" value="1"/>
</dbReference>
<keyword evidence="19" id="KW-1185">Reference proteome</keyword>
<dbReference type="SMART" id="SM01130">
    <property type="entry name" value="DHDPS"/>
    <property type="match status" value="1"/>
</dbReference>
<dbReference type="InterPro" id="IPR002220">
    <property type="entry name" value="DapA-like"/>
</dbReference>
<keyword evidence="9 12" id="KW-0456">Lyase</keyword>
<dbReference type="EC" id="4.3.3.7" evidence="4 12"/>
<dbReference type="GO" id="GO:0019877">
    <property type="term" value="P:diaminopimelate biosynthetic process"/>
    <property type="evidence" value="ECO:0007669"/>
    <property type="project" value="UniProtKB-UniRule"/>
</dbReference>
<dbReference type="CDD" id="cd00950">
    <property type="entry name" value="DHDPS"/>
    <property type="match status" value="1"/>
</dbReference>
<sequence>MSLSGIITALVTPFDQQSALDRDAWVRLLDRQLAGGVQGVVVAGSTGEASTLTDAEYDELLCSAVVRIGGRVPVLAGTGLSGTAKTIAQTKRAADNGAGYALVVTPPYTRPNQLGLKAHYLAVAEEGRLPVVLYNVPSRTGCDLLPETVADLAEHPNIVGIKEACGERERVQALLALCSPGFAVLSGDDSSAARSMLDGADGLISVGSNVLPSAYRRLCDLARAGERGGTDVWNARLAAFHAFCGVESNPIPIKALLQRTGIGDGLRLPLLPLSVCHHDIADHLAGQVAALEALSSREMVAA</sequence>
<dbReference type="InterPro" id="IPR013785">
    <property type="entry name" value="Aldolase_TIM"/>
</dbReference>
<dbReference type="InterPro" id="IPR020624">
    <property type="entry name" value="Schiff_base-form_aldolases_CS"/>
</dbReference>
<dbReference type="GeneID" id="68901583"/>
<dbReference type="STRING" id="1444770.AF72_03050"/>
<evidence type="ECO:0000256" key="5">
    <source>
        <dbReference type="ARBA" id="ARBA00022490"/>
    </source>
</evidence>
<dbReference type="InterPro" id="IPR005263">
    <property type="entry name" value="DapA"/>
</dbReference>
<dbReference type="Gene3D" id="3.20.20.70">
    <property type="entry name" value="Aldolase class I"/>
    <property type="match status" value="1"/>
</dbReference>
<evidence type="ECO:0000256" key="15">
    <source>
        <dbReference type="PIRSR" id="PIRSR001365-2"/>
    </source>
</evidence>
<dbReference type="NCBIfam" id="TIGR00674">
    <property type="entry name" value="dapA"/>
    <property type="match status" value="1"/>
</dbReference>
<dbReference type="PANTHER" id="PTHR12128">
    <property type="entry name" value="DIHYDRODIPICOLINATE SYNTHASE"/>
    <property type="match status" value="1"/>
</dbReference>
<comment type="subunit">
    <text evidence="12">Homotetramer; dimer of dimers.</text>
</comment>
<evidence type="ECO:0000256" key="1">
    <source>
        <dbReference type="ARBA" id="ARBA00003294"/>
    </source>
</evidence>
<name>Z9JKX2_9GAMM</name>
<comment type="caution">
    <text evidence="16">The sequence shown here is derived from an EMBL/GenBank/DDBJ whole genome shotgun (WGS) entry which is preliminary data.</text>
</comment>
<evidence type="ECO:0000256" key="2">
    <source>
        <dbReference type="ARBA" id="ARBA00005120"/>
    </source>
</evidence>
<dbReference type="Pfam" id="PF00701">
    <property type="entry name" value="DHDPS"/>
    <property type="match status" value="1"/>
</dbReference>
<comment type="subcellular location">
    <subcellularLocation>
        <location evidence="12">Cytoplasm</location>
    </subcellularLocation>
</comment>
<dbReference type="PROSITE" id="PS00666">
    <property type="entry name" value="DHDPS_2"/>
    <property type="match status" value="1"/>
</dbReference>
<dbReference type="GO" id="GO:0008840">
    <property type="term" value="F:4-hydroxy-tetrahydrodipicolinate synthase activity"/>
    <property type="evidence" value="ECO:0007669"/>
    <property type="project" value="UniProtKB-UniRule"/>
</dbReference>
<reference evidence="16 18" key="1">
    <citation type="journal article" date="2014" name="Genome Announc.">
        <title>Draft Genome Sequence of Xylella fastidiosa Pear Leaf Scorch Strain in Taiwan.</title>
        <authorList>
            <person name="Su C.C."/>
            <person name="Deng W.L."/>
            <person name="Jan F.J."/>
            <person name="Chang C.J."/>
            <person name="Huang H."/>
            <person name="Chen J."/>
        </authorList>
    </citation>
    <scope>NUCLEOTIDE SEQUENCE [LARGE SCALE GENOMIC DNA]</scope>
    <source>
        <strain evidence="16 18">PLS229</strain>
    </source>
</reference>
<protein>
    <recommendedName>
        <fullName evidence="4 12">4-hydroxy-tetrahydrodipicolinate synthase</fullName>
        <shortName evidence="12">HTPA synthase</shortName>
        <ecNumber evidence="4 12">4.3.3.7</ecNumber>
    </recommendedName>
</protein>
<evidence type="ECO:0000256" key="11">
    <source>
        <dbReference type="ARBA" id="ARBA00047836"/>
    </source>
</evidence>
<comment type="caution">
    <text evidence="12">Was originally thought to be a dihydrodipicolinate synthase (DHDPS), catalyzing the condensation of (S)-aspartate-beta-semialdehyde [(S)-ASA] and pyruvate to dihydrodipicolinate (DHDP). However, it was shown in E.coli that the product of the enzymatic reaction is not dihydrodipicolinate but in fact (4S)-4-hydroxy-2,3,4,5-tetrahydro-(2S)-dipicolinic acid (HTPA), and that the consecutive dehydration reaction leading to DHDP is not spontaneous but catalyzed by DapB.</text>
</comment>
<evidence type="ECO:0000313" key="18">
    <source>
        <dbReference type="Proteomes" id="UP000020406"/>
    </source>
</evidence>
<evidence type="ECO:0000256" key="10">
    <source>
        <dbReference type="ARBA" id="ARBA00023270"/>
    </source>
</evidence>
<dbReference type="PANTHER" id="PTHR12128:SF66">
    <property type="entry name" value="4-HYDROXY-2-OXOGLUTARATE ALDOLASE, MITOCHONDRIAL"/>
    <property type="match status" value="1"/>
</dbReference>
<dbReference type="EMBL" id="JDSQ01000004">
    <property type="protein sequence ID" value="EWS78849.1"/>
    <property type="molecule type" value="Genomic_DNA"/>
</dbReference>
<dbReference type="PRINTS" id="PR00146">
    <property type="entry name" value="DHPICSNTHASE"/>
</dbReference>
<feature type="active site" description="Proton donor/acceptor" evidence="12 14">
    <location>
        <position position="134"/>
    </location>
</feature>
<dbReference type="Proteomes" id="UP000020406">
    <property type="component" value="Unassembled WGS sequence"/>
</dbReference>
<keyword evidence="8 12" id="KW-0457">Lysine biosynthesis</keyword>
<dbReference type="GO" id="GO:0009089">
    <property type="term" value="P:lysine biosynthetic process via diaminopimelate"/>
    <property type="evidence" value="ECO:0007669"/>
    <property type="project" value="UniProtKB-UniRule"/>
</dbReference>
<feature type="binding site" evidence="12 15">
    <location>
        <position position="204"/>
    </location>
    <ligand>
        <name>pyruvate</name>
        <dbReference type="ChEBI" id="CHEBI:15361"/>
    </ligand>
</feature>
<accession>Z9JKX2</accession>